<dbReference type="Proteomes" id="UP000275078">
    <property type="component" value="Unassembled WGS sequence"/>
</dbReference>
<evidence type="ECO:0000313" key="2">
    <source>
        <dbReference type="Proteomes" id="UP000275078"/>
    </source>
</evidence>
<dbReference type="AlphaFoldDB" id="A0A3N4HD71"/>
<protein>
    <submittedName>
        <fullName evidence="1">Uncharacterized protein</fullName>
    </submittedName>
</protein>
<keyword evidence="2" id="KW-1185">Reference proteome</keyword>
<proteinExistence type="predicted"/>
<dbReference type="EMBL" id="ML119915">
    <property type="protein sequence ID" value="RPA71597.1"/>
    <property type="molecule type" value="Genomic_DNA"/>
</dbReference>
<sequence>MVPLMTALGDDSELLCKIIICADKNSIIVRLIDRFRLHATGIDAFSVLIEFTSIGLLVILIHYLEFALNCAYGSNRFLDLFRRYFTHCRRIEKIEKCSMARLGYASSYLGESSANAKAGSISPSERKLVVYAKSKSAGNLVCWAPRSPAFSITQRCHFDPNRKSGNWKSLHFLVDVGKKTRLWVATNVLSLRGWTMEQSGTLEDAHTLQSKIKESYSSRANWEPTVEHLLREIVLGHFESQKYWNFGLRWRSS</sequence>
<evidence type="ECO:0000313" key="1">
    <source>
        <dbReference type="EMBL" id="RPA71597.1"/>
    </source>
</evidence>
<reference evidence="1 2" key="1">
    <citation type="journal article" date="2018" name="Nat. Ecol. Evol.">
        <title>Pezizomycetes genomes reveal the molecular basis of ectomycorrhizal truffle lifestyle.</title>
        <authorList>
            <person name="Murat C."/>
            <person name="Payen T."/>
            <person name="Noel B."/>
            <person name="Kuo A."/>
            <person name="Morin E."/>
            <person name="Chen J."/>
            <person name="Kohler A."/>
            <person name="Krizsan K."/>
            <person name="Balestrini R."/>
            <person name="Da Silva C."/>
            <person name="Montanini B."/>
            <person name="Hainaut M."/>
            <person name="Levati E."/>
            <person name="Barry K.W."/>
            <person name="Belfiori B."/>
            <person name="Cichocki N."/>
            <person name="Clum A."/>
            <person name="Dockter R.B."/>
            <person name="Fauchery L."/>
            <person name="Guy J."/>
            <person name="Iotti M."/>
            <person name="Le Tacon F."/>
            <person name="Lindquist E.A."/>
            <person name="Lipzen A."/>
            <person name="Malagnac F."/>
            <person name="Mello A."/>
            <person name="Molinier V."/>
            <person name="Miyauchi S."/>
            <person name="Poulain J."/>
            <person name="Riccioni C."/>
            <person name="Rubini A."/>
            <person name="Sitrit Y."/>
            <person name="Splivallo R."/>
            <person name="Traeger S."/>
            <person name="Wang M."/>
            <person name="Zifcakova L."/>
            <person name="Wipf D."/>
            <person name="Zambonelli A."/>
            <person name="Paolocci F."/>
            <person name="Nowrousian M."/>
            <person name="Ottonello S."/>
            <person name="Baldrian P."/>
            <person name="Spatafora J.W."/>
            <person name="Henrissat B."/>
            <person name="Nagy L.G."/>
            <person name="Aury J.M."/>
            <person name="Wincker P."/>
            <person name="Grigoriev I.V."/>
            <person name="Bonfante P."/>
            <person name="Martin F.M."/>
        </authorList>
    </citation>
    <scope>NUCLEOTIDE SEQUENCE [LARGE SCALE GENOMIC DNA]</scope>
    <source>
        <strain evidence="1 2">RN42</strain>
    </source>
</reference>
<name>A0A3N4HD71_ASCIM</name>
<organism evidence="1 2">
    <name type="scientific">Ascobolus immersus RN42</name>
    <dbReference type="NCBI Taxonomy" id="1160509"/>
    <lineage>
        <taxon>Eukaryota</taxon>
        <taxon>Fungi</taxon>
        <taxon>Dikarya</taxon>
        <taxon>Ascomycota</taxon>
        <taxon>Pezizomycotina</taxon>
        <taxon>Pezizomycetes</taxon>
        <taxon>Pezizales</taxon>
        <taxon>Ascobolaceae</taxon>
        <taxon>Ascobolus</taxon>
    </lineage>
</organism>
<accession>A0A3N4HD71</accession>
<gene>
    <name evidence="1" type="ORF">BJ508DRAFT_315477</name>
</gene>